<dbReference type="AlphaFoldDB" id="A0A9W6UFY7"/>
<comment type="caution">
    <text evidence="5">The sequence shown here is derived from an EMBL/GenBank/DDBJ whole genome shotgun (WGS) entry which is preliminary data.</text>
</comment>
<name>A0A9W6UFY7_9PSEU</name>
<dbReference type="Proteomes" id="UP001143463">
    <property type="component" value="Unassembled WGS sequence"/>
</dbReference>
<dbReference type="Gene3D" id="1.10.357.10">
    <property type="entry name" value="Tetracycline Repressor, domain 2"/>
    <property type="match status" value="1"/>
</dbReference>
<dbReference type="InterPro" id="IPR001647">
    <property type="entry name" value="HTH_TetR"/>
</dbReference>
<evidence type="ECO:0000259" key="4">
    <source>
        <dbReference type="PROSITE" id="PS50977"/>
    </source>
</evidence>
<dbReference type="GO" id="GO:0003677">
    <property type="term" value="F:DNA binding"/>
    <property type="evidence" value="ECO:0007669"/>
    <property type="project" value="UniProtKB-UniRule"/>
</dbReference>
<evidence type="ECO:0000256" key="1">
    <source>
        <dbReference type="ARBA" id="ARBA00023125"/>
    </source>
</evidence>
<keyword evidence="6" id="KW-1185">Reference proteome</keyword>
<dbReference type="PROSITE" id="PS50977">
    <property type="entry name" value="HTH_TETR_2"/>
    <property type="match status" value="1"/>
</dbReference>
<evidence type="ECO:0000256" key="3">
    <source>
        <dbReference type="SAM" id="MobiDB-lite"/>
    </source>
</evidence>
<dbReference type="InterPro" id="IPR009057">
    <property type="entry name" value="Homeodomain-like_sf"/>
</dbReference>
<sequence length="228" mass="24248">MTSVCPAVNRLSAAHGRVFRGPPARPAATVSGMEAGSADGSGADHRAAFRDAALQLWADAGWAAVTVPAVCAATGLTEADFAAAYDSPEDLLGEVFDEGTEERTALVLRAMEAAPRNRIAQIRAGLDALAGFFERDPRQVVALAEAIGCPPLRRRRRATTQGFAALIGAETSRLPNPPDPREVRAAAQFCIAGFHELLFAWFDPDSPVDRDLVVDHAARLFEACLSVR</sequence>
<feature type="DNA-binding region" description="H-T-H motif" evidence="2">
    <location>
        <begin position="66"/>
        <end position="85"/>
    </location>
</feature>
<keyword evidence="1 2" id="KW-0238">DNA-binding</keyword>
<feature type="domain" description="HTH tetR-type" evidence="4">
    <location>
        <begin position="43"/>
        <end position="103"/>
    </location>
</feature>
<gene>
    <name evidence="5" type="ORF">GCM10017577_70150</name>
</gene>
<proteinExistence type="predicted"/>
<reference evidence="5" key="2">
    <citation type="submission" date="2023-01" db="EMBL/GenBank/DDBJ databases">
        <authorList>
            <person name="Sun Q."/>
            <person name="Evtushenko L."/>
        </authorList>
    </citation>
    <scope>NUCLEOTIDE SEQUENCE</scope>
    <source>
        <strain evidence="5">VKM Ac-1069</strain>
    </source>
</reference>
<dbReference type="Pfam" id="PF17918">
    <property type="entry name" value="TetR_C_15"/>
    <property type="match status" value="1"/>
</dbReference>
<feature type="region of interest" description="Disordered" evidence="3">
    <location>
        <begin position="22"/>
        <end position="42"/>
    </location>
</feature>
<accession>A0A9W6UFY7</accession>
<dbReference type="EMBL" id="BSFQ01000058">
    <property type="protein sequence ID" value="GLL15861.1"/>
    <property type="molecule type" value="Genomic_DNA"/>
</dbReference>
<reference evidence="5" key="1">
    <citation type="journal article" date="2014" name="Int. J. Syst. Evol. Microbiol.">
        <title>Complete genome sequence of Corynebacterium casei LMG S-19264T (=DSM 44701T), isolated from a smear-ripened cheese.</title>
        <authorList>
            <consortium name="US DOE Joint Genome Institute (JGI-PGF)"/>
            <person name="Walter F."/>
            <person name="Albersmeier A."/>
            <person name="Kalinowski J."/>
            <person name="Ruckert C."/>
        </authorList>
    </citation>
    <scope>NUCLEOTIDE SEQUENCE</scope>
    <source>
        <strain evidence="5">VKM Ac-1069</strain>
    </source>
</reference>
<evidence type="ECO:0000313" key="6">
    <source>
        <dbReference type="Proteomes" id="UP001143463"/>
    </source>
</evidence>
<evidence type="ECO:0000256" key="2">
    <source>
        <dbReference type="PROSITE-ProRule" id="PRU00335"/>
    </source>
</evidence>
<organism evidence="5 6">
    <name type="scientific">Pseudonocardia halophobica</name>
    <dbReference type="NCBI Taxonomy" id="29401"/>
    <lineage>
        <taxon>Bacteria</taxon>
        <taxon>Bacillati</taxon>
        <taxon>Actinomycetota</taxon>
        <taxon>Actinomycetes</taxon>
        <taxon>Pseudonocardiales</taxon>
        <taxon>Pseudonocardiaceae</taxon>
        <taxon>Pseudonocardia</taxon>
    </lineage>
</organism>
<dbReference type="InterPro" id="IPR041669">
    <property type="entry name" value="TetR_C_15"/>
</dbReference>
<evidence type="ECO:0000313" key="5">
    <source>
        <dbReference type="EMBL" id="GLL15861.1"/>
    </source>
</evidence>
<dbReference type="SUPFAM" id="SSF46689">
    <property type="entry name" value="Homeodomain-like"/>
    <property type="match status" value="1"/>
</dbReference>
<protein>
    <recommendedName>
        <fullName evidence="4">HTH tetR-type domain-containing protein</fullName>
    </recommendedName>
</protein>